<dbReference type="Proteomes" id="UP000239550">
    <property type="component" value="Unassembled WGS sequence"/>
</dbReference>
<sequence>MFGFAAHKAVTVSQFVLLILDTDLINRLSPPQAAKQALSAFIDCHGEMAVTMFLNNELQK</sequence>
<gene>
    <name evidence="1" type="ORF">C6H66_21650</name>
</gene>
<accession>A0A2S8PVK1</accession>
<name>A0A2S8PVK1_9GAMM</name>
<reference evidence="1 2" key="1">
    <citation type="submission" date="2018-02" db="EMBL/GenBank/DDBJ databases">
        <title>Five New Genomes of Indian Photorhabdus Isolates TSA.</title>
        <authorList>
            <person name="Dubay B."/>
            <person name="Somvanshi V.S."/>
        </authorList>
    </citation>
    <scope>NUCLEOTIDE SEQUENCE [LARGE SCALE GENOMIC DNA]</scope>
    <source>
        <strain evidence="1 2">H1</strain>
    </source>
</reference>
<comment type="caution">
    <text evidence="1">The sequence shown here is derived from an EMBL/GenBank/DDBJ whole genome shotgun (WGS) entry which is preliminary data.</text>
</comment>
<evidence type="ECO:0000313" key="2">
    <source>
        <dbReference type="Proteomes" id="UP000239550"/>
    </source>
</evidence>
<protein>
    <submittedName>
        <fullName evidence="1">Uncharacterized protein</fullName>
    </submittedName>
</protein>
<dbReference type="RefSeq" id="WP_105396686.1">
    <property type="nucleotide sequence ID" value="NZ_CAWNTA010000141.1"/>
</dbReference>
<keyword evidence="2" id="KW-1185">Reference proteome</keyword>
<organism evidence="1 2">
    <name type="scientific">Photorhabdus hindustanensis</name>
    <dbReference type="NCBI Taxonomy" id="2918802"/>
    <lineage>
        <taxon>Bacteria</taxon>
        <taxon>Pseudomonadati</taxon>
        <taxon>Pseudomonadota</taxon>
        <taxon>Gammaproteobacteria</taxon>
        <taxon>Enterobacterales</taxon>
        <taxon>Morganellaceae</taxon>
        <taxon>Photorhabdus</taxon>
    </lineage>
</organism>
<dbReference type="AlphaFoldDB" id="A0A2S8PVK1"/>
<evidence type="ECO:0000313" key="1">
    <source>
        <dbReference type="EMBL" id="PQQ22900.1"/>
    </source>
</evidence>
<dbReference type="EMBL" id="PUWT01000072">
    <property type="protein sequence ID" value="PQQ22900.1"/>
    <property type="molecule type" value="Genomic_DNA"/>
</dbReference>
<proteinExistence type="predicted"/>